<evidence type="ECO:0000313" key="2">
    <source>
        <dbReference type="Proteomes" id="UP001348641"/>
    </source>
</evidence>
<proteinExistence type="predicted"/>
<organism evidence="1 2">
    <name type="scientific">Nocardiopsis tropica</name>
    <dbReference type="NCBI Taxonomy" id="109330"/>
    <lineage>
        <taxon>Bacteria</taxon>
        <taxon>Bacillati</taxon>
        <taxon>Actinomycetota</taxon>
        <taxon>Actinomycetes</taxon>
        <taxon>Streptosporangiales</taxon>
        <taxon>Nocardiopsidaceae</taxon>
        <taxon>Nocardiopsis</taxon>
    </lineage>
</organism>
<dbReference type="RefSeq" id="WP_330162534.1">
    <property type="nucleotide sequence ID" value="NZ_BAAAJA010000008.1"/>
</dbReference>
<dbReference type="Proteomes" id="UP001348641">
    <property type="component" value="Unassembled WGS sequence"/>
</dbReference>
<dbReference type="EMBL" id="JAUUCC010000230">
    <property type="protein sequence ID" value="MEE2055812.1"/>
    <property type="molecule type" value="Genomic_DNA"/>
</dbReference>
<evidence type="ECO:0000313" key="1">
    <source>
        <dbReference type="EMBL" id="MEE2055812.1"/>
    </source>
</evidence>
<accession>A0ABU7L4J3</accession>
<reference evidence="1 2" key="1">
    <citation type="submission" date="2023-07" db="EMBL/GenBank/DDBJ databases">
        <authorList>
            <person name="Girao M."/>
            <person name="Carvalho M.F."/>
        </authorList>
    </citation>
    <scope>NUCLEOTIDE SEQUENCE [LARGE SCALE GENOMIC DNA]</scope>
    <source>
        <strain evidence="1 2">66/93</strain>
    </source>
</reference>
<gene>
    <name evidence="1" type="ORF">Q8A49_35460</name>
</gene>
<protein>
    <submittedName>
        <fullName evidence="1">Uncharacterized protein</fullName>
    </submittedName>
</protein>
<sequence>MTEEPDTDGARAWDARLGWTHGLTADDPAAREAALARLLRAQEGISRSIARLNEALLRPPPGPAGRRRDPAFVRANTAYREAQRHSLPEALWNRRPGDVRTWAGLPYALLYLEWEAKYPQMWTLYAKKWGTKENLLRAVAVTGHGEDAAARLVGLVAAAVRRRYRCKDREYVRVARAVDGEDLRVALAPAADSEDVWARRHAGYVLWLLDRPGVPNTRRVWEGWNAGEFSG</sequence>
<comment type="caution">
    <text evidence="1">The sequence shown here is derived from an EMBL/GenBank/DDBJ whole genome shotgun (WGS) entry which is preliminary data.</text>
</comment>
<name>A0ABU7L4J3_9ACTN</name>